<dbReference type="InterPro" id="IPR020624">
    <property type="entry name" value="Schiff_base-form_aldolases_CS"/>
</dbReference>
<dbReference type="SMART" id="SM01130">
    <property type="entry name" value="DHDPS"/>
    <property type="match status" value="1"/>
</dbReference>
<dbReference type="Gene3D" id="3.20.20.70">
    <property type="entry name" value="Aldolase class I"/>
    <property type="match status" value="1"/>
</dbReference>
<keyword evidence="5 12" id="KW-0963">Cytoplasm</keyword>
<feature type="active site" description="Proton donor/acceptor" evidence="12 14">
    <location>
        <position position="125"/>
    </location>
</feature>
<dbReference type="GO" id="GO:0009089">
    <property type="term" value="P:lysine biosynthetic process via diaminopimelate"/>
    <property type="evidence" value="ECO:0007669"/>
    <property type="project" value="UniProtKB-UniRule"/>
</dbReference>
<keyword evidence="8 12" id="KW-0457">Lysine biosynthesis</keyword>
<comment type="subcellular location">
    <subcellularLocation>
        <location evidence="12">Cytoplasm</location>
    </subcellularLocation>
</comment>
<comment type="subunit">
    <text evidence="12">Homotetramer; dimer of dimers.</text>
</comment>
<reference evidence="16 17" key="1">
    <citation type="journal article" date="2016" name="Nat. Commun.">
        <title>Thousands of microbial genomes shed light on interconnected biogeochemical processes in an aquifer system.</title>
        <authorList>
            <person name="Anantharaman K."/>
            <person name="Brown C.T."/>
            <person name="Hug L.A."/>
            <person name="Sharon I."/>
            <person name="Castelle C.J."/>
            <person name="Probst A.J."/>
            <person name="Thomas B.C."/>
            <person name="Singh A."/>
            <person name="Wilkins M.J."/>
            <person name="Karaoz U."/>
            <person name="Brodie E.L."/>
            <person name="Williams K.H."/>
            <person name="Hubbard S.S."/>
            <person name="Banfield J.F."/>
        </authorList>
    </citation>
    <scope>NUCLEOTIDE SEQUENCE [LARGE SCALE GENOMIC DNA]</scope>
</reference>
<organism evidence="16 17">
    <name type="scientific">Candidatus Taylorbacteria bacterium RIFCSPHIGHO2_02_49_25</name>
    <dbReference type="NCBI Taxonomy" id="1802305"/>
    <lineage>
        <taxon>Bacteria</taxon>
        <taxon>Candidatus Tayloriibacteriota</taxon>
    </lineage>
</organism>
<dbReference type="GO" id="GO:0008840">
    <property type="term" value="F:4-hydroxy-tetrahydrodipicolinate synthase activity"/>
    <property type="evidence" value="ECO:0007669"/>
    <property type="project" value="UniProtKB-UniRule"/>
</dbReference>
<dbReference type="PROSITE" id="PS00665">
    <property type="entry name" value="DHDPS_1"/>
    <property type="match status" value="1"/>
</dbReference>
<name>A0A1G2MFT3_9BACT</name>
<dbReference type="Proteomes" id="UP000176493">
    <property type="component" value="Unassembled WGS sequence"/>
</dbReference>
<feature type="site" description="Part of a proton relay during catalysis" evidence="12">
    <location>
        <position position="99"/>
    </location>
</feature>
<keyword evidence="10 12" id="KW-0704">Schiff base</keyword>
<keyword evidence="7 12" id="KW-0220">Diaminopimelate biosynthesis</keyword>
<feature type="binding site" evidence="12 15">
    <location>
        <position position="37"/>
    </location>
    <ligand>
        <name>pyruvate</name>
        <dbReference type="ChEBI" id="CHEBI:15361"/>
    </ligand>
</feature>
<gene>
    <name evidence="12" type="primary">dapA</name>
    <name evidence="16" type="ORF">A2W52_02520</name>
</gene>
<evidence type="ECO:0000256" key="8">
    <source>
        <dbReference type="ARBA" id="ARBA00023154"/>
    </source>
</evidence>
<evidence type="ECO:0000256" key="1">
    <source>
        <dbReference type="ARBA" id="ARBA00003294"/>
    </source>
</evidence>
<feature type="binding site" evidence="12 15">
    <location>
        <position position="196"/>
    </location>
    <ligand>
        <name>pyruvate</name>
        <dbReference type="ChEBI" id="CHEBI:15361"/>
    </ligand>
</feature>
<dbReference type="InterPro" id="IPR013785">
    <property type="entry name" value="Aldolase_TIM"/>
</dbReference>
<evidence type="ECO:0000256" key="10">
    <source>
        <dbReference type="ARBA" id="ARBA00023270"/>
    </source>
</evidence>
<evidence type="ECO:0000256" key="5">
    <source>
        <dbReference type="ARBA" id="ARBA00022490"/>
    </source>
</evidence>
<dbReference type="EMBL" id="MHRJ01000039">
    <property type="protein sequence ID" value="OHA21862.1"/>
    <property type="molecule type" value="Genomic_DNA"/>
</dbReference>
<dbReference type="EC" id="4.3.3.7" evidence="4 12"/>
<protein>
    <recommendedName>
        <fullName evidence="4 12">4-hydroxy-tetrahydrodipicolinate synthase</fullName>
        <shortName evidence="12">HTPA synthase</shortName>
        <ecNumber evidence="4 12">4.3.3.7</ecNumber>
    </recommendedName>
</protein>
<dbReference type="PIRSF" id="PIRSF001365">
    <property type="entry name" value="DHDPS"/>
    <property type="match status" value="1"/>
</dbReference>
<proteinExistence type="inferred from homology"/>
<dbReference type="UniPathway" id="UPA00034">
    <property type="reaction ID" value="UER00017"/>
</dbReference>
<dbReference type="InterPro" id="IPR002220">
    <property type="entry name" value="DapA-like"/>
</dbReference>
<evidence type="ECO:0000256" key="2">
    <source>
        <dbReference type="ARBA" id="ARBA00005120"/>
    </source>
</evidence>
<evidence type="ECO:0000256" key="9">
    <source>
        <dbReference type="ARBA" id="ARBA00023239"/>
    </source>
</evidence>
<accession>A0A1G2MFT3</accession>
<comment type="caution">
    <text evidence="12">Was originally thought to be a dihydrodipicolinate synthase (DHDPS), catalyzing the condensation of (S)-aspartate-beta-semialdehyde [(S)-ASA] and pyruvate to dihydrodipicolinate (DHDP). However, it was shown in E.coli that the product of the enzymatic reaction is not dihydrodipicolinate but in fact (4S)-4-hydroxy-2,3,4,5-tetrahydro-(2S)-dipicolinic acid (HTPA), and that the consecutive dehydration reaction leading to DHDP is not spontaneous but catalyzed by DapB.</text>
</comment>
<dbReference type="PANTHER" id="PTHR12128">
    <property type="entry name" value="DIHYDRODIPICOLINATE SYNTHASE"/>
    <property type="match status" value="1"/>
</dbReference>
<feature type="site" description="Part of a proton relay during catalysis" evidence="12">
    <location>
        <position position="36"/>
    </location>
</feature>
<dbReference type="GO" id="GO:0005829">
    <property type="term" value="C:cytosol"/>
    <property type="evidence" value="ECO:0007669"/>
    <property type="project" value="TreeGrafter"/>
</dbReference>
<keyword evidence="6 12" id="KW-0028">Amino-acid biosynthesis</keyword>
<dbReference type="PRINTS" id="PR00146">
    <property type="entry name" value="DHPICSNTHASE"/>
</dbReference>
<comment type="similarity">
    <text evidence="3 12 13">Belongs to the DapA family.</text>
</comment>
<dbReference type="HAMAP" id="MF_00418">
    <property type="entry name" value="DapA"/>
    <property type="match status" value="1"/>
</dbReference>
<dbReference type="SUPFAM" id="SSF51569">
    <property type="entry name" value="Aldolase"/>
    <property type="match status" value="1"/>
</dbReference>
<evidence type="ECO:0000256" key="4">
    <source>
        <dbReference type="ARBA" id="ARBA00012086"/>
    </source>
</evidence>
<evidence type="ECO:0000313" key="16">
    <source>
        <dbReference type="EMBL" id="OHA21862.1"/>
    </source>
</evidence>
<evidence type="ECO:0000256" key="11">
    <source>
        <dbReference type="ARBA" id="ARBA00047836"/>
    </source>
</evidence>
<evidence type="ECO:0000313" key="17">
    <source>
        <dbReference type="Proteomes" id="UP000176493"/>
    </source>
</evidence>
<dbReference type="NCBIfam" id="TIGR00674">
    <property type="entry name" value="dapA"/>
    <property type="match status" value="1"/>
</dbReference>
<evidence type="ECO:0000256" key="3">
    <source>
        <dbReference type="ARBA" id="ARBA00007592"/>
    </source>
</evidence>
<evidence type="ECO:0000256" key="6">
    <source>
        <dbReference type="ARBA" id="ARBA00022605"/>
    </source>
</evidence>
<comment type="pathway">
    <text evidence="2 12">Amino-acid biosynthesis; L-lysine biosynthesis via DAP pathway; (S)-tetrahydrodipicolinate from L-aspartate: step 3/4.</text>
</comment>
<dbReference type="Pfam" id="PF00701">
    <property type="entry name" value="DHDPS"/>
    <property type="match status" value="1"/>
</dbReference>
<feature type="active site" description="Schiff-base intermediate with substrate" evidence="12 14">
    <location>
        <position position="154"/>
    </location>
</feature>
<comment type="caution">
    <text evidence="16">The sequence shown here is derived from an EMBL/GenBank/DDBJ whole genome shotgun (WGS) entry which is preliminary data.</text>
</comment>
<evidence type="ECO:0000256" key="12">
    <source>
        <dbReference type="HAMAP-Rule" id="MF_00418"/>
    </source>
</evidence>
<evidence type="ECO:0000256" key="14">
    <source>
        <dbReference type="PIRSR" id="PIRSR001365-1"/>
    </source>
</evidence>
<evidence type="ECO:0000256" key="7">
    <source>
        <dbReference type="ARBA" id="ARBA00022915"/>
    </source>
</evidence>
<comment type="function">
    <text evidence="1 12">Catalyzes the condensation of (S)-aspartate-beta-semialdehyde [(S)-ASA] and pyruvate to 4-hydroxy-tetrahydrodipicolinate (HTPA).</text>
</comment>
<dbReference type="PANTHER" id="PTHR12128:SF66">
    <property type="entry name" value="4-HYDROXY-2-OXOGLUTARATE ALDOLASE, MITOCHONDRIAL"/>
    <property type="match status" value="1"/>
</dbReference>
<dbReference type="AlphaFoldDB" id="A0A1G2MFT3"/>
<evidence type="ECO:0000256" key="13">
    <source>
        <dbReference type="PIRNR" id="PIRNR001365"/>
    </source>
</evidence>
<sequence>MITPFTAAGYLDKVNLQRQITRQIEGGVNGIVPVGTTGESSTLDFTEHISVVAFAVQVAAGRMQVLAGTGANSTSEAISLAKAAEDAGADSLLQVVPYYNKPSQEGLFQHFKAVADATRLPIILYNIPGRCGIDITIDTVCRLREARSNIAGIKVANGSSDYVTELRARAGQDFAIFSGDDSLTLPFISVGACGAISVVSNIFPEHVVQMVSAALLGNLTEAKRIHAELFPLIKSIFLEGNPVGVKSAMEHIGLDSGAVRPPLVKVSSATAAAIHKALSGFLNRAPAH</sequence>
<evidence type="ECO:0000256" key="15">
    <source>
        <dbReference type="PIRSR" id="PIRSR001365-2"/>
    </source>
</evidence>
<dbReference type="CDD" id="cd00950">
    <property type="entry name" value="DHDPS"/>
    <property type="match status" value="1"/>
</dbReference>
<keyword evidence="9 12" id="KW-0456">Lyase</keyword>
<comment type="catalytic activity">
    <reaction evidence="11 12">
        <text>L-aspartate 4-semialdehyde + pyruvate = (2S,4S)-4-hydroxy-2,3,4,5-tetrahydrodipicolinate + H2O + H(+)</text>
        <dbReference type="Rhea" id="RHEA:34171"/>
        <dbReference type="ChEBI" id="CHEBI:15361"/>
        <dbReference type="ChEBI" id="CHEBI:15377"/>
        <dbReference type="ChEBI" id="CHEBI:15378"/>
        <dbReference type="ChEBI" id="CHEBI:67139"/>
        <dbReference type="ChEBI" id="CHEBI:537519"/>
        <dbReference type="EC" id="4.3.3.7"/>
    </reaction>
</comment>
<dbReference type="GO" id="GO:0019877">
    <property type="term" value="P:diaminopimelate biosynthetic process"/>
    <property type="evidence" value="ECO:0007669"/>
    <property type="project" value="UniProtKB-UniRule"/>
</dbReference>
<dbReference type="InterPro" id="IPR005263">
    <property type="entry name" value="DapA"/>
</dbReference>